<accession>A0A834WRN9</accession>
<sequence>MGSCGREGSVRQYIRSKVPRLRWTPELHRCFVHAIDSLGGHHSKYRISAYSVVLSGLATYNNNNNYYYCSFFFCRGHSQACSSDDGCEGTHHFTRQEPSPGYLTLLLLIFLLLLLRDNSRLDEAVFFFFFLLWNESDVQKHERTTSSQQHRRQYFEEHDDACVEEVVNDVGKESDPPHFSYSSFSPKRGRMDETRSLISERRVQCRERRICEGSPYSFYDYVQQAMGSEQKGIKEASRWHNHSFSLLPSFGNLTSFKSPKQESHFLQVHTPL</sequence>
<dbReference type="Proteomes" id="UP000634136">
    <property type="component" value="Unassembled WGS sequence"/>
</dbReference>
<dbReference type="AlphaFoldDB" id="A0A834WRN9"/>
<name>A0A834WRN9_9FABA</name>
<proteinExistence type="predicted"/>
<gene>
    <name evidence="1" type="ORF">G2W53_018658</name>
</gene>
<dbReference type="Gene3D" id="1.10.10.60">
    <property type="entry name" value="Homeodomain-like"/>
    <property type="match status" value="1"/>
</dbReference>
<reference evidence="1" key="1">
    <citation type="submission" date="2020-09" db="EMBL/GenBank/DDBJ databases">
        <title>Genome-Enabled Discovery of Anthraquinone Biosynthesis in Senna tora.</title>
        <authorList>
            <person name="Kang S.-H."/>
            <person name="Pandey R.P."/>
            <person name="Lee C.-M."/>
            <person name="Sim J.-S."/>
            <person name="Jeong J.-T."/>
            <person name="Choi B.-S."/>
            <person name="Jung M."/>
            <person name="Ginzburg D."/>
            <person name="Zhao K."/>
            <person name="Won S.Y."/>
            <person name="Oh T.-J."/>
            <person name="Yu Y."/>
            <person name="Kim N.-H."/>
            <person name="Lee O.R."/>
            <person name="Lee T.-H."/>
            <person name="Bashyal P."/>
            <person name="Kim T.-S."/>
            <person name="Lee W.-H."/>
            <person name="Kawkins C."/>
            <person name="Kim C.-K."/>
            <person name="Kim J.S."/>
            <person name="Ahn B.O."/>
            <person name="Rhee S.Y."/>
            <person name="Sohng J.K."/>
        </authorList>
    </citation>
    <scope>NUCLEOTIDE SEQUENCE</scope>
    <source>
        <tissue evidence="1">Leaf</tissue>
    </source>
</reference>
<organism evidence="1 2">
    <name type="scientific">Senna tora</name>
    <dbReference type="NCBI Taxonomy" id="362788"/>
    <lineage>
        <taxon>Eukaryota</taxon>
        <taxon>Viridiplantae</taxon>
        <taxon>Streptophyta</taxon>
        <taxon>Embryophyta</taxon>
        <taxon>Tracheophyta</taxon>
        <taxon>Spermatophyta</taxon>
        <taxon>Magnoliopsida</taxon>
        <taxon>eudicotyledons</taxon>
        <taxon>Gunneridae</taxon>
        <taxon>Pentapetalae</taxon>
        <taxon>rosids</taxon>
        <taxon>fabids</taxon>
        <taxon>Fabales</taxon>
        <taxon>Fabaceae</taxon>
        <taxon>Caesalpinioideae</taxon>
        <taxon>Cassia clade</taxon>
        <taxon>Senna</taxon>
    </lineage>
</organism>
<dbReference type="InterPro" id="IPR046955">
    <property type="entry name" value="PHR1-like"/>
</dbReference>
<keyword evidence="2" id="KW-1185">Reference proteome</keyword>
<evidence type="ECO:0000313" key="2">
    <source>
        <dbReference type="Proteomes" id="UP000634136"/>
    </source>
</evidence>
<protein>
    <submittedName>
        <fullName evidence="1">Putative Myb family transcription factor</fullName>
    </submittedName>
</protein>
<dbReference type="PANTHER" id="PTHR31314">
    <property type="entry name" value="MYB FAMILY TRANSCRIPTION FACTOR PHL7-LIKE"/>
    <property type="match status" value="1"/>
</dbReference>
<dbReference type="EMBL" id="JAAIUW010000006">
    <property type="protein sequence ID" value="KAF7827494.1"/>
    <property type="molecule type" value="Genomic_DNA"/>
</dbReference>
<evidence type="ECO:0000313" key="1">
    <source>
        <dbReference type="EMBL" id="KAF7827494.1"/>
    </source>
</evidence>
<dbReference type="GO" id="GO:0003700">
    <property type="term" value="F:DNA-binding transcription factor activity"/>
    <property type="evidence" value="ECO:0007669"/>
    <property type="project" value="InterPro"/>
</dbReference>
<dbReference type="PANTHER" id="PTHR31314:SF161">
    <property type="entry name" value="MYB-LIKE DNA-BINDING DOMAIN, SHAQKYF CLASS PROTEIN"/>
    <property type="match status" value="1"/>
</dbReference>
<dbReference type="OrthoDB" id="551907at2759"/>
<comment type="caution">
    <text evidence="1">The sequence shown here is derived from an EMBL/GenBank/DDBJ whole genome shotgun (WGS) entry which is preliminary data.</text>
</comment>